<evidence type="ECO:0000256" key="2">
    <source>
        <dbReference type="ARBA" id="ARBA00022475"/>
    </source>
</evidence>
<name>A0A398CG36_9BACL</name>
<keyword evidence="2" id="KW-1003">Cell membrane</keyword>
<dbReference type="PANTHER" id="PTHR35007:SF1">
    <property type="entry name" value="PILUS ASSEMBLY PROTEIN"/>
    <property type="match status" value="1"/>
</dbReference>
<feature type="transmembrane region" description="Helical" evidence="6">
    <location>
        <begin position="36"/>
        <end position="53"/>
    </location>
</feature>
<reference evidence="8 9" key="1">
    <citation type="submission" date="2018-09" db="EMBL/GenBank/DDBJ databases">
        <title>Cohnella cavernae sp. nov., isolated from a karst cave.</title>
        <authorList>
            <person name="Zhu H."/>
        </authorList>
    </citation>
    <scope>NUCLEOTIDE SEQUENCE [LARGE SCALE GENOMIC DNA]</scope>
    <source>
        <strain evidence="8 9">K2E09-144</strain>
    </source>
</reference>
<organism evidence="8 9">
    <name type="scientific">Cohnella faecalis</name>
    <dbReference type="NCBI Taxonomy" id="2315694"/>
    <lineage>
        <taxon>Bacteria</taxon>
        <taxon>Bacillati</taxon>
        <taxon>Bacillota</taxon>
        <taxon>Bacilli</taxon>
        <taxon>Bacillales</taxon>
        <taxon>Paenibacillaceae</taxon>
        <taxon>Cohnella</taxon>
    </lineage>
</organism>
<dbReference type="GO" id="GO:0005886">
    <property type="term" value="C:plasma membrane"/>
    <property type="evidence" value="ECO:0007669"/>
    <property type="project" value="UniProtKB-SubCell"/>
</dbReference>
<accession>A0A398CG36</accession>
<keyword evidence="3 6" id="KW-0812">Transmembrane</keyword>
<feature type="transmembrane region" description="Helical" evidence="6">
    <location>
        <begin position="12"/>
        <end position="30"/>
    </location>
</feature>
<sequence length="246" mass="27853">MTDYRSYTLSRRERAFGVALGCFACFTAIWLLYQNFWIATIGSSAGLFYPRLLKKRLCRNRQERLRLHFKEALQGLSSLLAAGRSVESAFALLERDLAYLLGEGTSDLLKELRTIANRMHNGEPLEQPLRDLAVRSGVEDIANFAEVFVVCKRSGGDMVEVIRRTSQLIGEKLEVELEMTVLMAQKRFESKFLMAMPFAFVGLLGFFAPEYMAALRQGMGWVLLTGGLALLGFCCWWIARIMAIRV</sequence>
<dbReference type="OrthoDB" id="9796142at2"/>
<dbReference type="Proteomes" id="UP000266340">
    <property type="component" value="Unassembled WGS sequence"/>
</dbReference>
<dbReference type="Pfam" id="PF00482">
    <property type="entry name" value="T2SSF"/>
    <property type="match status" value="1"/>
</dbReference>
<evidence type="ECO:0000259" key="7">
    <source>
        <dbReference type="Pfam" id="PF00482"/>
    </source>
</evidence>
<evidence type="ECO:0000256" key="6">
    <source>
        <dbReference type="SAM" id="Phobius"/>
    </source>
</evidence>
<dbReference type="InterPro" id="IPR018076">
    <property type="entry name" value="T2SS_GspF_dom"/>
</dbReference>
<feature type="transmembrane region" description="Helical" evidence="6">
    <location>
        <begin position="218"/>
        <end position="239"/>
    </location>
</feature>
<keyword evidence="9" id="KW-1185">Reference proteome</keyword>
<evidence type="ECO:0000256" key="5">
    <source>
        <dbReference type="ARBA" id="ARBA00023136"/>
    </source>
</evidence>
<evidence type="ECO:0000313" key="8">
    <source>
        <dbReference type="EMBL" id="RIE00902.1"/>
    </source>
</evidence>
<dbReference type="EMBL" id="QXJM01000042">
    <property type="protein sequence ID" value="RIE00902.1"/>
    <property type="molecule type" value="Genomic_DNA"/>
</dbReference>
<feature type="domain" description="Type II secretion system protein GspF" evidence="7">
    <location>
        <begin position="74"/>
        <end position="203"/>
    </location>
</feature>
<feature type="transmembrane region" description="Helical" evidence="6">
    <location>
        <begin position="192"/>
        <end position="212"/>
    </location>
</feature>
<keyword evidence="4 6" id="KW-1133">Transmembrane helix</keyword>
<dbReference type="PANTHER" id="PTHR35007">
    <property type="entry name" value="INTEGRAL MEMBRANE PROTEIN-RELATED"/>
    <property type="match status" value="1"/>
</dbReference>
<dbReference type="AlphaFoldDB" id="A0A398CG36"/>
<evidence type="ECO:0000313" key="9">
    <source>
        <dbReference type="Proteomes" id="UP000266340"/>
    </source>
</evidence>
<comment type="caution">
    <text evidence="8">The sequence shown here is derived from an EMBL/GenBank/DDBJ whole genome shotgun (WGS) entry which is preliminary data.</text>
</comment>
<evidence type="ECO:0000256" key="1">
    <source>
        <dbReference type="ARBA" id="ARBA00004651"/>
    </source>
</evidence>
<proteinExistence type="predicted"/>
<protein>
    <submittedName>
        <fullName evidence="8">Pilus assembly protein TadB</fullName>
    </submittedName>
</protein>
<comment type="subcellular location">
    <subcellularLocation>
        <location evidence="1">Cell membrane</location>
        <topology evidence="1">Multi-pass membrane protein</topology>
    </subcellularLocation>
</comment>
<dbReference type="RefSeq" id="WP_119151963.1">
    <property type="nucleotide sequence ID" value="NZ_JBHSOV010000021.1"/>
</dbReference>
<evidence type="ECO:0000256" key="3">
    <source>
        <dbReference type="ARBA" id="ARBA00022692"/>
    </source>
</evidence>
<evidence type="ECO:0000256" key="4">
    <source>
        <dbReference type="ARBA" id="ARBA00022989"/>
    </source>
</evidence>
<keyword evidence="5 6" id="KW-0472">Membrane</keyword>
<gene>
    <name evidence="8" type="ORF">D3H35_25350</name>
</gene>